<accession>A0A433D3N9</accession>
<comment type="caution">
    <text evidence="1">The sequence shown here is derived from an EMBL/GenBank/DDBJ whole genome shotgun (WGS) entry which is preliminary data.</text>
</comment>
<gene>
    <name evidence="1" type="ORF">BC936DRAFT_148161</name>
</gene>
<proteinExistence type="predicted"/>
<dbReference type="AlphaFoldDB" id="A0A433D3N9"/>
<organism evidence="1 2">
    <name type="scientific">Jimgerdemannia flammicorona</name>
    <dbReference type="NCBI Taxonomy" id="994334"/>
    <lineage>
        <taxon>Eukaryota</taxon>
        <taxon>Fungi</taxon>
        <taxon>Fungi incertae sedis</taxon>
        <taxon>Mucoromycota</taxon>
        <taxon>Mucoromycotina</taxon>
        <taxon>Endogonomycetes</taxon>
        <taxon>Endogonales</taxon>
        <taxon>Endogonaceae</taxon>
        <taxon>Jimgerdemannia</taxon>
    </lineage>
</organism>
<sequence length="93" mass="10534">MRFQIFELAGLFVSIWVNTTILSAISNPSFASRYGDVEDTHVSPELQHPATGQYYLSIRPYFRKMMAYSSTRMHRQGKTALVAAFDISVLELG</sequence>
<name>A0A433D3N9_9FUNG</name>
<evidence type="ECO:0000313" key="1">
    <source>
        <dbReference type="EMBL" id="RUP45462.1"/>
    </source>
</evidence>
<keyword evidence="2" id="KW-1185">Reference proteome</keyword>
<protein>
    <submittedName>
        <fullName evidence="1">Uncharacterized protein</fullName>
    </submittedName>
</protein>
<dbReference type="EMBL" id="RBNI01007265">
    <property type="protein sequence ID" value="RUP45462.1"/>
    <property type="molecule type" value="Genomic_DNA"/>
</dbReference>
<dbReference type="Proteomes" id="UP000268093">
    <property type="component" value="Unassembled WGS sequence"/>
</dbReference>
<reference evidence="1 2" key="1">
    <citation type="journal article" date="2018" name="New Phytol.">
        <title>Phylogenomics of Endogonaceae and evolution of mycorrhizas within Mucoromycota.</title>
        <authorList>
            <person name="Chang Y."/>
            <person name="Desiro A."/>
            <person name="Na H."/>
            <person name="Sandor L."/>
            <person name="Lipzen A."/>
            <person name="Clum A."/>
            <person name="Barry K."/>
            <person name="Grigoriev I.V."/>
            <person name="Martin F.M."/>
            <person name="Stajich J.E."/>
            <person name="Smith M.E."/>
            <person name="Bonito G."/>
            <person name="Spatafora J.W."/>
        </authorList>
    </citation>
    <scope>NUCLEOTIDE SEQUENCE [LARGE SCALE GENOMIC DNA]</scope>
    <source>
        <strain evidence="1 2">GMNB39</strain>
    </source>
</reference>
<evidence type="ECO:0000313" key="2">
    <source>
        <dbReference type="Proteomes" id="UP000268093"/>
    </source>
</evidence>